<gene>
    <name evidence="2" type="ORF">AMTR_s00063p00180280</name>
</gene>
<accession>U5D4C6</accession>
<dbReference type="HOGENOM" id="CLU_2530499_0_0_1"/>
<feature type="compositionally biased region" description="Polar residues" evidence="1">
    <location>
        <begin position="53"/>
        <end position="73"/>
    </location>
</feature>
<sequence length="84" mass="8749">MSRHRRQASRSISDINISSALITATEDVSPPNSTTTTSSPQNLLPKGGEMLKSGQSGPPENQSRPSDAASNAGKSPRPPPPTNP</sequence>
<evidence type="ECO:0000313" key="2">
    <source>
        <dbReference type="EMBL" id="ERN16277.1"/>
    </source>
</evidence>
<dbReference type="Gramene" id="ERN16277">
    <property type="protein sequence ID" value="ERN16277"/>
    <property type="gene ID" value="AMTR_s00063p00180280"/>
</dbReference>
<evidence type="ECO:0000313" key="3">
    <source>
        <dbReference type="Proteomes" id="UP000017836"/>
    </source>
</evidence>
<dbReference type="Proteomes" id="UP000017836">
    <property type="component" value="Unassembled WGS sequence"/>
</dbReference>
<dbReference type="EMBL" id="KI392467">
    <property type="protein sequence ID" value="ERN16277.1"/>
    <property type="molecule type" value="Genomic_DNA"/>
</dbReference>
<feature type="region of interest" description="Disordered" evidence="1">
    <location>
        <begin position="1"/>
        <end position="84"/>
    </location>
</feature>
<keyword evidence="3" id="KW-1185">Reference proteome</keyword>
<reference evidence="3" key="1">
    <citation type="journal article" date="2013" name="Science">
        <title>The Amborella genome and the evolution of flowering plants.</title>
        <authorList>
            <consortium name="Amborella Genome Project"/>
        </authorList>
    </citation>
    <scope>NUCLEOTIDE SEQUENCE [LARGE SCALE GENOMIC DNA]</scope>
</reference>
<proteinExistence type="predicted"/>
<dbReference type="AlphaFoldDB" id="U5D4C6"/>
<evidence type="ECO:0000256" key="1">
    <source>
        <dbReference type="SAM" id="MobiDB-lite"/>
    </source>
</evidence>
<name>U5D4C6_AMBTC</name>
<protein>
    <submittedName>
        <fullName evidence="2">Uncharacterized protein</fullName>
    </submittedName>
</protein>
<organism evidence="2 3">
    <name type="scientific">Amborella trichopoda</name>
    <dbReference type="NCBI Taxonomy" id="13333"/>
    <lineage>
        <taxon>Eukaryota</taxon>
        <taxon>Viridiplantae</taxon>
        <taxon>Streptophyta</taxon>
        <taxon>Embryophyta</taxon>
        <taxon>Tracheophyta</taxon>
        <taxon>Spermatophyta</taxon>
        <taxon>Magnoliopsida</taxon>
        <taxon>Amborellales</taxon>
        <taxon>Amborellaceae</taxon>
        <taxon>Amborella</taxon>
    </lineage>
</organism>
<feature type="compositionally biased region" description="Polar residues" evidence="1">
    <location>
        <begin position="9"/>
        <end position="22"/>
    </location>
</feature>
<feature type="compositionally biased region" description="Low complexity" evidence="1">
    <location>
        <begin position="29"/>
        <end position="45"/>
    </location>
</feature>